<sequence length="599" mass="66863">MRCDMKKGEFSWFGGGSLNATLSCVTRWRWDEIDKPAFIWEKDEPGQQEIVTYKDLQHMMCRVANVLKDHGIQKGDRVAIYMPNSPMAAAAMLACARIGAIHSVVFAGFSSQALAQRINDATAVAVITCDEGVRAGKIIPLKRTVDAALQSCPTVKHVFVTPRTGGNVPMIYPRDVNLYDCMKLVDRKCKPEQMNADDILFLLYTSGSTGQPKGLAHSIAGYLLYASVTHKHVFNYEDDDVYACMADIGWITGHSYVVYGPLCNGATSVIFEGTPTYPNPGRYWETVERLKINQFYTAPTALRMLLKYGDEWVRNYDRSSLKTLGSVGEPLNHEAYEWYRQVVGESRCPVLDTWWQTETGGICIAPYPAEHNAKIIPAAPMRPFFGQEPVILNDQGEELQGNNVEGALCLKLPWPGIARTIYGHHDRYLETYFKPFPGYYFTGDGARRDNEGFIHLTGRMDDIINVSGHRLSTAEVEDALDVHDAIVESAVVGIPHDLKGETLVAFVVLKDDVNIPYDKIEEISKKSVKDAISSYAVPETVFIVEALPKTRSGKIMRRILRKIVVGQYEDFGDLSALAEPAVVESLVKQHQEHVKNAKN</sequence>
<evidence type="ECO:0000256" key="1">
    <source>
        <dbReference type="ARBA" id="ARBA00006432"/>
    </source>
</evidence>
<dbReference type="FunFam" id="3.40.50.12780:FF:000001">
    <property type="entry name" value="Acetyl-coenzyme A synthetase"/>
    <property type="match status" value="1"/>
</dbReference>
<protein>
    <recommendedName>
        <fullName evidence="5">Acetyl-coenzyme A synthetase</fullName>
        <ecNumber evidence="5">6.2.1.1</ecNumber>
    </recommendedName>
</protein>
<dbReference type="Pfam" id="PF13193">
    <property type="entry name" value="AMP-binding_C"/>
    <property type="match status" value="1"/>
</dbReference>
<organism evidence="8">
    <name type="scientific">Cyprideis torosa</name>
    <dbReference type="NCBI Taxonomy" id="163714"/>
    <lineage>
        <taxon>Eukaryota</taxon>
        <taxon>Metazoa</taxon>
        <taxon>Ecdysozoa</taxon>
        <taxon>Arthropoda</taxon>
        <taxon>Crustacea</taxon>
        <taxon>Oligostraca</taxon>
        <taxon>Ostracoda</taxon>
        <taxon>Podocopa</taxon>
        <taxon>Podocopida</taxon>
        <taxon>Cytherocopina</taxon>
        <taxon>Cytheroidea</taxon>
        <taxon>Cytherideidae</taxon>
        <taxon>Cyprideis</taxon>
    </lineage>
</organism>
<dbReference type="InterPro" id="IPR020845">
    <property type="entry name" value="AMP-binding_CS"/>
</dbReference>
<keyword evidence="2 5" id="KW-0436">Ligase</keyword>
<evidence type="ECO:0000256" key="5">
    <source>
        <dbReference type="RuleBase" id="RU361147"/>
    </source>
</evidence>
<dbReference type="EMBL" id="OB660183">
    <property type="protein sequence ID" value="CAD7223323.1"/>
    <property type="molecule type" value="Genomic_DNA"/>
</dbReference>
<dbReference type="NCBIfam" id="NF001208">
    <property type="entry name" value="PRK00174.1"/>
    <property type="match status" value="1"/>
</dbReference>
<dbReference type="AlphaFoldDB" id="A0A7R8ZL17"/>
<feature type="domain" description="AMP-dependent synthetase/ligase" evidence="6">
    <location>
        <begin position="34"/>
        <end position="413"/>
    </location>
</feature>
<evidence type="ECO:0000259" key="6">
    <source>
        <dbReference type="Pfam" id="PF00501"/>
    </source>
</evidence>
<name>A0A7R8ZL17_9CRUS</name>
<evidence type="ECO:0000256" key="3">
    <source>
        <dbReference type="ARBA" id="ARBA00022741"/>
    </source>
</evidence>
<evidence type="ECO:0000313" key="8">
    <source>
        <dbReference type="EMBL" id="CAD7223323.1"/>
    </source>
</evidence>
<dbReference type="GO" id="GO:0016208">
    <property type="term" value="F:AMP binding"/>
    <property type="evidence" value="ECO:0007669"/>
    <property type="project" value="InterPro"/>
</dbReference>
<proteinExistence type="inferred from homology"/>
<dbReference type="EC" id="6.2.1.1" evidence="5"/>
<dbReference type="OrthoDB" id="1706066at2759"/>
<dbReference type="PANTHER" id="PTHR24095:SF14">
    <property type="entry name" value="ACETYL-COENZYME A SYNTHETASE 1"/>
    <property type="match status" value="1"/>
</dbReference>
<dbReference type="Pfam" id="PF00501">
    <property type="entry name" value="AMP-binding"/>
    <property type="match status" value="1"/>
</dbReference>
<evidence type="ECO:0000259" key="7">
    <source>
        <dbReference type="Pfam" id="PF13193"/>
    </source>
</evidence>
<keyword evidence="4 5" id="KW-0067">ATP-binding</keyword>
<dbReference type="SUPFAM" id="SSF56801">
    <property type="entry name" value="Acetyl-CoA synthetase-like"/>
    <property type="match status" value="1"/>
</dbReference>
<dbReference type="InterPro" id="IPR045851">
    <property type="entry name" value="AMP-bd_C_sf"/>
</dbReference>
<dbReference type="InterPro" id="IPR042099">
    <property type="entry name" value="ANL_N_sf"/>
</dbReference>
<keyword evidence="3 5" id="KW-0547">Nucleotide-binding</keyword>
<dbReference type="PROSITE" id="PS00455">
    <property type="entry name" value="AMP_BINDING"/>
    <property type="match status" value="1"/>
</dbReference>
<dbReference type="PROSITE" id="PS51257">
    <property type="entry name" value="PROKAR_LIPOPROTEIN"/>
    <property type="match status" value="1"/>
</dbReference>
<dbReference type="GO" id="GO:0005739">
    <property type="term" value="C:mitochondrion"/>
    <property type="evidence" value="ECO:0007669"/>
    <property type="project" value="TreeGrafter"/>
</dbReference>
<dbReference type="GO" id="GO:0019427">
    <property type="term" value="P:acetyl-CoA biosynthetic process from acetate"/>
    <property type="evidence" value="ECO:0007669"/>
    <property type="project" value="InterPro"/>
</dbReference>
<dbReference type="NCBIfam" id="TIGR02188">
    <property type="entry name" value="Ac_CoA_lig_AcsA"/>
    <property type="match status" value="1"/>
</dbReference>
<dbReference type="InterPro" id="IPR025110">
    <property type="entry name" value="AMP-bd_C"/>
</dbReference>
<dbReference type="InterPro" id="IPR000873">
    <property type="entry name" value="AMP-dep_synth/lig_dom"/>
</dbReference>
<evidence type="ECO:0000256" key="4">
    <source>
        <dbReference type="ARBA" id="ARBA00022840"/>
    </source>
</evidence>
<dbReference type="PANTHER" id="PTHR24095">
    <property type="entry name" value="ACETYL-COENZYME A SYNTHETASE"/>
    <property type="match status" value="1"/>
</dbReference>
<dbReference type="GO" id="GO:0005524">
    <property type="term" value="F:ATP binding"/>
    <property type="evidence" value="ECO:0007669"/>
    <property type="project" value="UniProtKB-UniRule"/>
</dbReference>
<dbReference type="Gene3D" id="3.30.300.30">
    <property type="match status" value="1"/>
</dbReference>
<comment type="catalytic activity">
    <reaction evidence="5">
        <text>acetate + ATP + CoA = acetyl-CoA + AMP + diphosphate</text>
        <dbReference type="Rhea" id="RHEA:23176"/>
        <dbReference type="ChEBI" id="CHEBI:30089"/>
        <dbReference type="ChEBI" id="CHEBI:30616"/>
        <dbReference type="ChEBI" id="CHEBI:33019"/>
        <dbReference type="ChEBI" id="CHEBI:57287"/>
        <dbReference type="ChEBI" id="CHEBI:57288"/>
        <dbReference type="ChEBI" id="CHEBI:456215"/>
        <dbReference type="EC" id="6.2.1.1"/>
    </reaction>
</comment>
<dbReference type="GO" id="GO:0003987">
    <property type="term" value="F:acetate-CoA ligase activity"/>
    <property type="evidence" value="ECO:0007669"/>
    <property type="project" value="UniProtKB-UniRule"/>
</dbReference>
<dbReference type="InterPro" id="IPR011904">
    <property type="entry name" value="Ac_CoA_lig"/>
</dbReference>
<feature type="domain" description="AMP-binding enzyme C-terminal" evidence="7">
    <location>
        <begin position="475"/>
        <end position="554"/>
    </location>
</feature>
<reference evidence="8" key="1">
    <citation type="submission" date="2020-11" db="EMBL/GenBank/DDBJ databases">
        <authorList>
            <person name="Tran Van P."/>
        </authorList>
    </citation>
    <scope>NUCLEOTIDE SEQUENCE</scope>
</reference>
<comment type="similarity">
    <text evidence="1 5">Belongs to the ATP-dependent AMP-binding enzyme family.</text>
</comment>
<accession>A0A7R8ZL17</accession>
<dbReference type="Gene3D" id="3.40.50.12780">
    <property type="entry name" value="N-terminal domain of ligase-like"/>
    <property type="match status" value="1"/>
</dbReference>
<evidence type="ECO:0000256" key="2">
    <source>
        <dbReference type="ARBA" id="ARBA00022598"/>
    </source>
</evidence>
<gene>
    <name evidence="8" type="ORF">CTOB1V02_LOCUS1313</name>
</gene>